<comment type="caution">
    <text evidence="3">The sequence shown here is derived from an EMBL/GenBank/DDBJ whole genome shotgun (WGS) entry which is preliminary data.</text>
</comment>
<keyword evidence="1" id="KW-0812">Transmembrane</keyword>
<accession>A0ABP9MVZ5</accession>
<evidence type="ECO:0000313" key="3">
    <source>
        <dbReference type="EMBL" id="GAA5101471.1"/>
    </source>
</evidence>
<evidence type="ECO:0000259" key="2">
    <source>
        <dbReference type="Pfam" id="PF01464"/>
    </source>
</evidence>
<dbReference type="Gene3D" id="1.10.530.10">
    <property type="match status" value="1"/>
</dbReference>
<keyword evidence="4" id="KW-1185">Reference proteome</keyword>
<sequence>MLRFLRLYLRSIGTVILTLASLAFYSFAFRATNDPQNMQFDIVSTDQDNLEWMPDATKFWGLSRQLTIFTDDELEYWRGIMESFQYHNDIRRNKRQKMTNYLVMHYNMPERDAKILVRSADANAHKYKIDLELLMAVIFVESTYKITAESKYGAIGLMQVVPKWHLDKIQQYGGVDALYDIRTNISIGTEILMEYFEKEGNIRQALHRYNGSKNDKTLKYSNRVLQKYNELRNRNYLENVQLTLRFDIISPAMLL</sequence>
<feature type="transmembrane region" description="Helical" evidence="1">
    <location>
        <begin position="7"/>
        <end position="28"/>
    </location>
</feature>
<dbReference type="EMBL" id="BAABKE010000005">
    <property type="protein sequence ID" value="GAA5101471.1"/>
    <property type="molecule type" value="Genomic_DNA"/>
</dbReference>
<dbReference type="InterPro" id="IPR008258">
    <property type="entry name" value="Transglycosylase_SLT_dom_1"/>
</dbReference>
<dbReference type="SUPFAM" id="SSF53955">
    <property type="entry name" value="Lysozyme-like"/>
    <property type="match status" value="1"/>
</dbReference>
<reference evidence="4" key="1">
    <citation type="journal article" date="2019" name="Int. J. Syst. Evol. Microbiol.">
        <title>The Global Catalogue of Microorganisms (GCM) 10K type strain sequencing project: providing services to taxonomists for standard genome sequencing and annotation.</title>
        <authorList>
            <consortium name="The Broad Institute Genomics Platform"/>
            <consortium name="The Broad Institute Genome Sequencing Center for Infectious Disease"/>
            <person name="Wu L."/>
            <person name="Ma J."/>
        </authorList>
    </citation>
    <scope>NUCLEOTIDE SEQUENCE [LARGE SCALE GENOMIC DNA]</scope>
    <source>
        <strain evidence="4">JCM 18424</strain>
    </source>
</reference>
<name>A0ABP9MVZ5_9GAMM</name>
<protein>
    <recommendedName>
        <fullName evidence="2">Transglycosylase SLT domain-containing protein</fullName>
    </recommendedName>
</protein>
<keyword evidence="1" id="KW-0472">Membrane</keyword>
<gene>
    <name evidence="3" type="ORF">GCM10023338_17480</name>
</gene>
<dbReference type="InterPro" id="IPR023346">
    <property type="entry name" value="Lysozyme-like_dom_sf"/>
</dbReference>
<dbReference type="Pfam" id="PF01464">
    <property type="entry name" value="SLT"/>
    <property type="match status" value="1"/>
</dbReference>
<evidence type="ECO:0000313" key="4">
    <source>
        <dbReference type="Proteomes" id="UP001500631"/>
    </source>
</evidence>
<evidence type="ECO:0000256" key="1">
    <source>
        <dbReference type="SAM" id="Phobius"/>
    </source>
</evidence>
<proteinExistence type="predicted"/>
<keyword evidence="1" id="KW-1133">Transmembrane helix</keyword>
<feature type="domain" description="Transglycosylase SLT" evidence="2">
    <location>
        <begin position="121"/>
        <end position="216"/>
    </location>
</feature>
<organism evidence="3 4">
    <name type="scientific">Wohlfahrtiimonas larvae</name>
    <dbReference type="NCBI Taxonomy" id="1157986"/>
    <lineage>
        <taxon>Bacteria</taxon>
        <taxon>Pseudomonadati</taxon>
        <taxon>Pseudomonadota</taxon>
        <taxon>Gammaproteobacteria</taxon>
        <taxon>Cardiobacteriales</taxon>
        <taxon>Ignatzschineriaceae</taxon>
        <taxon>Wohlfahrtiimonas</taxon>
    </lineage>
</organism>
<dbReference type="Proteomes" id="UP001500631">
    <property type="component" value="Unassembled WGS sequence"/>
</dbReference>